<protein>
    <recommendedName>
        <fullName evidence="7">Zn(2)-C6 fungal-type domain-containing protein</fullName>
    </recommendedName>
</protein>
<gene>
    <name evidence="8" type="ORF">QR685DRAFT_512435</name>
</gene>
<feature type="compositionally biased region" description="Acidic residues" evidence="6">
    <location>
        <begin position="157"/>
        <end position="176"/>
    </location>
</feature>
<keyword evidence="9" id="KW-1185">Reference proteome</keyword>
<dbReference type="Gene3D" id="4.10.240.10">
    <property type="entry name" value="Zn(2)-C6 fungal-type DNA-binding domain"/>
    <property type="match status" value="1"/>
</dbReference>
<dbReference type="InterPro" id="IPR001138">
    <property type="entry name" value="Zn2Cys6_DnaBD"/>
</dbReference>
<accession>A0ABR3DRQ5</accession>
<dbReference type="PROSITE" id="PS50048">
    <property type="entry name" value="ZN2_CY6_FUNGAL_2"/>
    <property type="match status" value="1"/>
</dbReference>
<keyword evidence="2" id="KW-0805">Transcription regulation</keyword>
<evidence type="ECO:0000259" key="7">
    <source>
        <dbReference type="PROSITE" id="PS50048"/>
    </source>
</evidence>
<evidence type="ECO:0000313" key="8">
    <source>
        <dbReference type="EMBL" id="KAL0475344.1"/>
    </source>
</evidence>
<comment type="caution">
    <text evidence="8">The sequence shown here is derived from an EMBL/GenBank/DDBJ whole genome shotgun (WGS) entry which is preliminary data.</text>
</comment>
<feature type="region of interest" description="Disordered" evidence="6">
    <location>
        <begin position="721"/>
        <end position="758"/>
    </location>
</feature>
<dbReference type="Proteomes" id="UP001451303">
    <property type="component" value="Unassembled WGS sequence"/>
</dbReference>
<dbReference type="InterPro" id="IPR051089">
    <property type="entry name" value="prtT"/>
</dbReference>
<keyword evidence="5" id="KW-0539">Nucleus</keyword>
<keyword evidence="4" id="KW-0804">Transcription</keyword>
<dbReference type="PANTHER" id="PTHR31845:SF39">
    <property type="entry name" value="TRANSCRIPTION FACTOR PBCR-RELATED"/>
    <property type="match status" value="1"/>
</dbReference>
<feature type="region of interest" description="Disordered" evidence="6">
    <location>
        <begin position="156"/>
        <end position="236"/>
    </location>
</feature>
<evidence type="ECO:0000256" key="4">
    <source>
        <dbReference type="ARBA" id="ARBA00023163"/>
    </source>
</evidence>
<evidence type="ECO:0000256" key="3">
    <source>
        <dbReference type="ARBA" id="ARBA00023125"/>
    </source>
</evidence>
<feature type="region of interest" description="Disordered" evidence="6">
    <location>
        <begin position="55"/>
        <end position="123"/>
    </location>
</feature>
<feature type="compositionally biased region" description="Low complexity" evidence="6">
    <location>
        <begin position="743"/>
        <end position="756"/>
    </location>
</feature>
<dbReference type="SMART" id="SM00066">
    <property type="entry name" value="GAL4"/>
    <property type="match status" value="1"/>
</dbReference>
<evidence type="ECO:0000256" key="5">
    <source>
        <dbReference type="ARBA" id="ARBA00023242"/>
    </source>
</evidence>
<name>A0ABR3DRQ5_NEUIN</name>
<feature type="domain" description="Zn(2)-C6 fungal-type" evidence="7">
    <location>
        <begin position="20"/>
        <end position="52"/>
    </location>
</feature>
<evidence type="ECO:0000256" key="6">
    <source>
        <dbReference type="SAM" id="MobiDB-lite"/>
    </source>
</evidence>
<organism evidence="8 9">
    <name type="scientific">Neurospora intermedia</name>
    <dbReference type="NCBI Taxonomy" id="5142"/>
    <lineage>
        <taxon>Eukaryota</taxon>
        <taxon>Fungi</taxon>
        <taxon>Dikarya</taxon>
        <taxon>Ascomycota</taxon>
        <taxon>Pezizomycotina</taxon>
        <taxon>Sordariomycetes</taxon>
        <taxon>Sordariomycetidae</taxon>
        <taxon>Sordariales</taxon>
        <taxon>Sordariaceae</taxon>
        <taxon>Neurospora</taxon>
    </lineage>
</organism>
<sequence>MEQPQPQKEVVPLRPRVANACEACRFAKVKCQESSQVGICKRCLASKRECIFKTGPRKRRPRGLRINADQNSTTTTTTSKTNSNSKTSTTAKTTTKTSNPSSLQEQSSLSSPPPGPSRTFTIDVPIPTASVDIAISLESLRLNHEGFMDQICPDLNTEIDSEGDDGTNDYDYDYGSDGEPVGSVVSSHASHASSLPVGASAATPVSSSTSASGGGFKSEKGNTRMAGQGAGLGPGRSNKSLASLSVQPQFNVDSAAQLLNTFRNVMLWHFPCVLVDHVVYNNNEKEEVKAKLEEATVASLARERPFVLLAVLAAASSTRTLQGHSLYDEEFRKILGLKFVAGGERSLELLQGLAVYVAWYPFHLRPKNRQAFQYVRMAVDMVNDLELDVDPGVDELTGPRGPSPQRLEEIRTYLATYYVASNFATSWNRTPSMSFTGYTSKCCDILEKYSITKGDRILPWLVRLQQLCEETNDLRKPQRGAGGLPQPTESQIEMIIKGMEAQLNEWEVKMPSDLQSIPSIRITTLFTRLFLTGAPLLKLPSVKLPGLEKDPPSFRVDGSRLLNLIPTLHQNYEYFLSLSAPEINAFSMIGWGCLILSTILGFRMSFPIMFCPEWDDYAARKVVKFGGFLDRLCRLGTCISPTSGKMEKDSRNGLTPATIPTTKGMDVLSASKVVFAVVNRKYRNRVARMEAAGMGRGKDKDTKMGDVGVVVGVSVCPVTGKAVGEEGNPHTHVPLKQGEQHQLHPQQSPQSQQQQHDQYRHLHTPTLPTQSIATNYHRHNQHSQSQQEALDIRMDLSGSMLPLEIDSLQGGAPMPTLYIPSTNVTGCPMMDGSLEPYYPYWNETFTFDSAFTGFRMSPSVNSLGSSGSGSGGSIDTTRNEIASEQQISVEGSGNVPPGTMPAGMGSGMGGMAINMGTGTGVGIGMGYHDLWAAMTMDWAADGGVEDWT</sequence>
<dbReference type="PROSITE" id="PS00463">
    <property type="entry name" value="ZN2_CY6_FUNGAL_1"/>
    <property type="match status" value="1"/>
</dbReference>
<evidence type="ECO:0000313" key="9">
    <source>
        <dbReference type="Proteomes" id="UP001451303"/>
    </source>
</evidence>
<dbReference type="PANTHER" id="PTHR31845">
    <property type="entry name" value="FINGER DOMAIN PROTEIN, PUTATIVE-RELATED"/>
    <property type="match status" value="1"/>
</dbReference>
<dbReference type="EMBL" id="JAVLET010000001">
    <property type="protein sequence ID" value="KAL0475344.1"/>
    <property type="molecule type" value="Genomic_DNA"/>
</dbReference>
<dbReference type="CDD" id="cd00067">
    <property type="entry name" value="GAL4"/>
    <property type="match status" value="1"/>
</dbReference>
<feature type="compositionally biased region" description="Low complexity" evidence="6">
    <location>
        <begin position="177"/>
        <end position="211"/>
    </location>
</feature>
<dbReference type="SUPFAM" id="SSF57701">
    <property type="entry name" value="Zn2/Cys6 DNA-binding domain"/>
    <property type="match status" value="1"/>
</dbReference>
<proteinExistence type="predicted"/>
<feature type="compositionally biased region" description="Low complexity" evidence="6">
    <location>
        <begin position="71"/>
        <end position="110"/>
    </location>
</feature>
<comment type="subcellular location">
    <subcellularLocation>
        <location evidence="1">Nucleus</location>
    </subcellularLocation>
</comment>
<evidence type="ECO:0000256" key="2">
    <source>
        <dbReference type="ARBA" id="ARBA00023015"/>
    </source>
</evidence>
<reference evidence="8 9" key="1">
    <citation type="submission" date="2023-09" db="EMBL/GenBank/DDBJ databases">
        <title>Multi-omics analysis of a traditional fermented food reveals byproduct-associated fungal strains for waste-to-food upcycling.</title>
        <authorList>
            <consortium name="Lawrence Berkeley National Laboratory"/>
            <person name="Rekdal V.M."/>
            <person name="Villalobos-Escobedo J.M."/>
            <person name="Rodriguez-Valeron N."/>
            <person name="Garcia M.O."/>
            <person name="Vasquez D.P."/>
            <person name="Damayanti I."/>
            <person name="Sorensen P.M."/>
            <person name="Baidoo E.E."/>
            <person name="De Carvalho A.C."/>
            <person name="Riley R."/>
            <person name="Lipzen A."/>
            <person name="He G."/>
            <person name="Yan M."/>
            <person name="Haridas S."/>
            <person name="Daum C."/>
            <person name="Yoshinaga Y."/>
            <person name="Ng V."/>
            <person name="Grigoriev I.V."/>
            <person name="Munk R."/>
            <person name="Nuraida L."/>
            <person name="Wijaya C.H."/>
            <person name="Morales P.-C."/>
            <person name="Keasling J.D."/>
        </authorList>
    </citation>
    <scope>NUCLEOTIDE SEQUENCE [LARGE SCALE GENOMIC DNA]</scope>
    <source>
        <strain evidence="8 9">FGSC 2613</strain>
    </source>
</reference>
<evidence type="ECO:0000256" key="1">
    <source>
        <dbReference type="ARBA" id="ARBA00004123"/>
    </source>
</evidence>
<keyword evidence="3" id="KW-0238">DNA-binding</keyword>
<dbReference type="InterPro" id="IPR036864">
    <property type="entry name" value="Zn2-C6_fun-type_DNA-bd_sf"/>
</dbReference>